<dbReference type="Proteomes" id="UP000095281">
    <property type="component" value="Unplaced"/>
</dbReference>
<dbReference type="WBParaSite" id="MhA1_Contig1012.frz3.gene1">
    <property type="protein sequence ID" value="MhA1_Contig1012.frz3.gene1"/>
    <property type="gene ID" value="MhA1_Contig1012.frz3.gene1"/>
</dbReference>
<evidence type="ECO:0000313" key="2">
    <source>
        <dbReference type="WBParaSite" id="MhA1_Contig1012.frz3.gene1"/>
    </source>
</evidence>
<keyword evidence="1" id="KW-1185">Reference proteome</keyword>
<evidence type="ECO:0000313" key="1">
    <source>
        <dbReference type="Proteomes" id="UP000095281"/>
    </source>
</evidence>
<accession>A0A1I8AWI1</accession>
<sequence>NAIFDCPDPINNLTSLNKYSIKLFQYSIYNWKAICLQKNNNLINIPFQNIFKYFENEAKNLNVLSNNDNLKKELIKIILDESKRNMDNLNEKQINIIKIINELFEKSNSHRQKGKNIEINQNLEKGKQVTKNSDYNEKQGNKFIK</sequence>
<protein>
    <submittedName>
        <fullName evidence="2">RNA-directed DNA polymerase</fullName>
    </submittedName>
</protein>
<organism evidence="1 2">
    <name type="scientific">Meloidogyne hapla</name>
    <name type="common">Root-knot nematode worm</name>
    <dbReference type="NCBI Taxonomy" id="6305"/>
    <lineage>
        <taxon>Eukaryota</taxon>
        <taxon>Metazoa</taxon>
        <taxon>Ecdysozoa</taxon>
        <taxon>Nematoda</taxon>
        <taxon>Chromadorea</taxon>
        <taxon>Rhabditida</taxon>
        <taxon>Tylenchina</taxon>
        <taxon>Tylenchomorpha</taxon>
        <taxon>Tylenchoidea</taxon>
        <taxon>Meloidogynidae</taxon>
        <taxon>Meloidogyninae</taxon>
        <taxon>Meloidogyne</taxon>
    </lineage>
</organism>
<proteinExistence type="predicted"/>
<reference evidence="2" key="1">
    <citation type="submission" date="2016-11" db="UniProtKB">
        <authorList>
            <consortium name="WormBaseParasite"/>
        </authorList>
    </citation>
    <scope>IDENTIFICATION</scope>
</reference>
<name>A0A1I8AWI1_MELHA</name>
<dbReference type="AlphaFoldDB" id="A0A1I8AWI1"/>